<evidence type="ECO:0000313" key="2">
    <source>
        <dbReference type="Proteomes" id="UP000076404"/>
    </source>
</evidence>
<sequence>MQWVAQCTPITQRHEFASTRAQRASKDARLQQTLLCLNDSERPNVCSIVDGAWFEALRDNEAGEALFVDCGTIVSDEESA</sequence>
<dbReference type="EMBL" id="CP011454">
    <property type="protein sequence ID" value="AMW06401.1"/>
    <property type="molecule type" value="Genomic_DNA"/>
</dbReference>
<keyword evidence="2" id="KW-1185">Reference proteome</keyword>
<name>A0A143BPL7_9BACT</name>
<accession>A0A143BPL7</accession>
<dbReference type="Proteomes" id="UP000076404">
    <property type="component" value="Chromosome"/>
</dbReference>
<proteinExistence type="predicted"/>
<dbReference type="AlphaFoldDB" id="A0A143BPL7"/>
<organism evidence="1 2">
    <name type="scientific">Gemmatimonas phototrophica</name>
    <dbReference type="NCBI Taxonomy" id="1379270"/>
    <lineage>
        <taxon>Bacteria</taxon>
        <taxon>Pseudomonadati</taxon>
        <taxon>Gemmatimonadota</taxon>
        <taxon>Gemmatimonadia</taxon>
        <taxon>Gemmatimonadales</taxon>
        <taxon>Gemmatimonadaceae</taxon>
        <taxon>Gemmatimonas</taxon>
    </lineage>
</organism>
<reference evidence="1 2" key="2">
    <citation type="journal article" date="2016" name="Environ. Microbiol. Rep.">
        <title>Metagenomic evidence for the presence of phototrophic Gemmatimonadetes bacteria in diverse environments.</title>
        <authorList>
            <person name="Zeng Y."/>
            <person name="Baumbach J."/>
            <person name="Barbosa E.G."/>
            <person name="Azevedo V."/>
            <person name="Zhang C."/>
            <person name="Koblizek M."/>
        </authorList>
    </citation>
    <scope>NUCLEOTIDE SEQUENCE [LARGE SCALE GENOMIC DNA]</scope>
    <source>
        <strain evidence="1 2">AP64</strain>
    </source>
</reference>
<dbReference type="KEGG" id="gph:GEMMAAP_19615"/>
<gene>
    <name evidence="1" type="ORF">GEMMAAP_19615</name>
</gene>
<evidence type="ECO:0000313" key="1">
    <source>
        <dbReference type="EMBL" id="AMW06401.1"/>
    </source>
</evidence>
<reference evidence="1 2" key="1">
    <citation type="journal article" date="2014" name="Proc. Natl. Acad. Sci. U.S.A.">
        <title>Functional type 2 photosynthetic reaction centers found in the rare bacterial phylum Gemmatimonadetes.</title>
        <authorList>
            <person name="Zeng Y."/>
            <person name="Feng F."/>
            <person name="Medova H."/>
            <person name="Dean J."/>
            <person name="Koblizek M."/>
        </authorList>
    </citation>
    <scope>NUCLEOTIDE SEQUENCE [LARGE SCALE GENOMIC DNA]</scope>
    <source>
        <strain evidence="1 2">AP64</strain>
    </source>
</reference>
<protein>
    <submittedName>
        <fullName evidence="1">Uncharacterized protein</fullName>
    </submittedName>
</protein>